<dbReference type="NCBIfam" id="TIGR02215">
    <property type="entry name" value="phage_chp_gp8"/>
    <property type="match status" value="1"/>
</dbReference>
<dbReference type="EMBL" id="JBHRTQ010000011">
    <property type="protein sequence ID" value="MFC3175234.1"/>
    <property type="molecule type" value="Genomic_DNA"/>
</dbReference>
<dbReference type="RefSeq" id="WP_379510611.1">
    <property type="nucleotide sequence ID" value="NZ_JBHRTQ010000011.1"/>
</dbReference>
<gene>
    <name evidence="1" type="ORF">ACFOD9_13315</name>
</gene>
<protein>
    <submittedName>
        <fullName evidence="1">Phage head-tail connector protein</fullName>
    </submittedName>
</protein>
<evidence type="ECO:0000313" key="1">
    <source>
        <dbReference type="EMBL" id="MFC3175234.1"/>
    </source>
</evidence>
<comment type="caution">
    <text evidence="1">The sequence shown here is derived from an EMBL/GenBank/DDBJ whole genome shotgun (WGS) entry which is preliminary data.</text>
</comment>
<dbReference type="InterPro" id="IPR021146">
    <property type="entry name" value="Phage_gp6-like_head-tail"/>
</dbReference>
<keyword evidence="2" id="KW-1185">Reference proteome</keyword>
<organism evidence="1 2">
    <name type="scientific">Novosphingobium bradum</name>
    <dbReference type="NCBI Taxonomy" id="1737444"/>
    <lineage>
        <taxon>Bacteria</taxon>
        <taxon>Pseudomonadati</taxon>
        <taxon>Pseudomonadota</taxon>
        <taxon>Alphaproteobacteria</taxon>
        <taxon>Sphingomonadales</taxon>
        <taxon>Sphingomonadaceae</taxon>
        <taxon>Novosphingobium</taxon>
    </lineage>
</organism>
<dbReference type="Proteomes" id="UP001595604">
    <property type="component" value="Unassembled WGS sequence"/>
</dbReference>
<dbReference type="Gene3D" id="1.10.3230.30">
    <property type="entry name" value="Phage gp6-like head-tail connector protein"/>
    <property type="match status" value="1"/>
</dbReference>
<sequence length="182" mass="19057">MKRAIVAAATLAPVALAELKDWLGITTSSEDASLTALLRGALETCEAFTGTMPLTADCEEVLCVCADWQAIQARPVIAITGVAGIDHAGARTTLAPSAYAIEFRADGSGWVRVLDPGLAERVAVAFTAGLAPAWGALPDGLRHGIVRLAAHHYRQREAGEAGSVPPAAVAALWRPWRGLRLL</sequence>
<dbReference type="Pfam" id="PF05135">
    <property type="entry name" value="Phage_connect_1"/>
    <property type="match status" value="1"/>
</dbReference>
<dbReference type="CDD" id="cd08054">
    <property type="entry name" value="gp6"/>
    <property type="match status" value="1"/>
</dbReference>
<evidence type="ECO:0000313" key="2">
    <source>
        <dbReference type="Proteomes" id="UP001595604"/>
    </source>
</evidence>
<name>A0ABV7IRC3_9SPHN</name>
<dbReference type="InterPro" id="IPR011738">
    <property type="entry name" value="Phage_CHP"/>
</dbReference>
<proteinExistence type="predicted"/>
<accession>A0ABV7IRC3</accession>
<reference evidence="2" key="1">
    <citation type="journal article" date="2019" name="Int. J. Syst. Evol. Microbiol.">
        <title>The Global Catalogue of Microorganisms (GCM) 10K type strain sequencing project: providing services to taxonomists for standard genome sequencing and annotation.</title>
        <authorList>
            <consortium name="The Broad Institute Genomics Platform"/>
            <consortium name="The Broad Institute Genome Sequencing Center for Infectious Disease"/>
            <person name="Wu L."/>
            <person name="Ma J."/>
        </authorList>
    </citation>
    <scope>NUCLEOTIDE SEQUENCE [LARGE SCALE GENOMIC DNA]</scope>
    <source>
        <strain evidence="2">KCTC 42984</strain>
    </source>
</reference>